<dbReference type="EMBL" id="HBUF01060788">
    <property type="protein sequence ID" value="CAG6625747.1"/>
    <property type="molecule type" value="Transcribed_RNA"/>
</dbReference>
<reference evidence="2" key="1">
    <citation type="submission" date="2021-05" db="EMBL/GenBank/DDBJ databases">
        <authorList>
            <person name="Alioto T."/>
            <person name="Alioto T."/>
            <person name="Gomez Garrido J."/>
        </authorList>
    </citation>
    <scope>NUCLEOTIDE SEQUENCE</scope>
</reference>
<evidence type="ECO:0000256" key="1">
    <source>
        <dbReference type="SAM" id="SignalP"/>
    </source>
</evidence>
<proteinExistence type="predicted"/>
<protein>
    <recommendedName>
        <fullName evidence="3">Vomeronasal type-1 receptor</fullName>
    </recommendedName>
</protein>
<dbReference type="EMBL" id="HBUF01060786">
    <property type="protein sequence ID" value="CAG6625741.1"/>
    <property type="molecule type" value="Transcribed_RNA"/>
</dbReference>
<sequence>MFLTSNMCFILTLICSLCVTNVTIQFLNGSFHNRNIWFGCGLFLFSKTFSNAKSPGCIHTYIHTWNPFNWCIAFEYIGSVFLPHIMGLCSHRTSKHNITDSARRGLIRSEGCEDLFRPSLLFFTCSCLFSRE</sequence>
<dbReference type="AlphaFoldDB" id="A0A8D8Q5W4"/>
<accession>A0A8D8Q5W4</accession>
<name>A0A8D8Q5W4_9HEMI</name>
<feature type="signal peptide" evidence="1">
    <location>
        <begin position="1"/>
        <end position="24"/>
    </location>
</feature>
<feature type="chain" id="PRO_5036428543" description="Vomeronasal type-1 receptor" evidence="1">
    <location>
        <begin position="25"/>
        <end position="132"/>
    </location>
</feature>
<dbReference type="EMBL" id="HBUF01060787">
    <property type="protein sequence ID" value="CAG6625744.1"/>
    <property type="molecule type" value="Transcribed_RNA"/>
</dbReference>
<keyword evidence="1" id="KW-0732">Signal</keyword>
<dbReference type="EMBL" id="HBUF01060785">
    <property type="protein sequence ID" value="CAG6625738.1"/>
    <property type="molecule type" value="Transcribed_RNA"/>
</dbReference>
<evidence type="ECO:0008006" key="3">
    <source>
        <dbReference type="Google" id="ProtNLM"/>
    </source>
</evidence>
<organism evidence="2">
    <name type="scientific">Cacopsylla melanoneura</name>
    <dbReference type="NCBI Taxonomy" id="428564"/>
    <lineage>
        <taxon>Eukaryota</taxon>
        <taxon>Metazoa</taxon>
        <taxon>Ecdysozoa</taxon>
        <taxon>Arthropoda</taxon>
        <taxon>Hexapoda</taxon>
        <taxon>Insecta</taxon>
        <taxon>Pterygota</taxon>
        <taxon>Neoptera</taxon>
        <taxon>Paraneoptera</taxon>
        <taxon>Hemiptera</taxon>
        <taxon>Sternorrhyncha</taxon>
        <taxon>Psylloidea</taxon>
        <taxon>Psyllidae</taxon>
        <taxon>Psyllinae</taxon>
        <taxon>Cacopsylla</taxon>
    </lineage>
</organism>
<evidence type="ECO:0000313" key="2">
    <source>
        <dbReference type="EMBL" id="CAG6625741.1"/>
    </source>
</evidence>